<dbReference type="InterPro" id="IPR042099">
    <property type="entry name" value="ANL_N_sf"/>
</dbReference>
<evidence type="ECO:0000313" key="4">
    <source>
        <dbReference type="EMBL" id="SVC20429.1"/>
    </source>
</evidence>
<dbReference type="AlphaFoldDB" id="A0A382K8C6"/>
<dbReference type="InterPro" id="IPR000873">
    <property type="entry name" value="AMP-dep_synth/lig_dom"/>
</dbReference>
<reference evidence="4" key="1">
    <citation type="submission" date="2018-05" db="EMBL/GenBank/DDBJ databases">
        <authorList>
            <person name="Lanie J.A."/>
            <person name="Ng W.-L."/>
            <person name="Kazmierczak K.M."/>
            <person name="Andrzejewski T.M."/>
            <person name="Davidsen T.M."/>
            <person name="Wayne K.J."/>
            <person name="Tettelin H."/>
            <person name="Glass J.I."/>
            <person name="Rusch D."/>
            <person name="Podicherti R."/>
            <person name="Tsui H.-C.T."/>
            <person name="Winkler M.E."/>
        </authorList>
    </citation>
    <scope>NUCLEOTIDE SEQUENCE</scope>
</reference>
<evidence type="ECO:0000259" key="2">
    <source>
        <dbReference type="Pfam" id="PF00501"/>
    </source>
</evidence>
<feature type="non-terminal residue" evidence="4">
    <location>
        <position position="162"/>
    </location>
</feature>
<dbReference type="SUPFAM" id="SSF56801">
    <property type="entry name" value="Acetyl-CoA synthetase-like"/>
    <property type="match status" value="1"/>
</dbReference>
<gene>
    <name evidence="4" type="ORF">METZ01_LOCUS273283</name>
</gene>
<comment type="similarity">
    <text evidence="1">Belongs to the ATP-dependent AMP-binding enzyme family.</text>
</comment>
<accession>A0A382K8C6</accession>
<evidence type="ECO:0000256" key="1">
    <source>
        <dbReference type="ARBA" id="ARBA00006432"/>
    </source>
</evidence>
<sequence>MIPHENEIFPVSPEVAQAAHCDDATYKEMYARSIDDPDGFWAEQAESLEWTQRWTKVKDSKFGTDAYVRWFGGGKINVSANCIDRHLETRGDQTAIIWEGDDPNDSKLVTYRELHREVCRMANVLKSQGVTKGDRVTIYMPMIPEAAYAMLACTRIGVVHSV</sequence>
<evidence type="ECO:0008006" key="5">
    <source>
        <dbReference type="Google" id="ProtNLM"/>
    </source>
</evidence>
<dbReference type="PANTHER" id="PTHR24095:SF14">
    <property type="entry name" value="ACETYL-COENZYME A SYNTHETASE 1"/>
    <property type="match status" value="1"/>
</dbReference>
<feature type="domain" description="AMP-dependent synthetase/ligase" evidence="2">
    <location>
        <begin position="84"/>
        <end position="161"/>
    </location>
</feature>
<dbReference type="Pfam" id="PF00501">
    <property type="entry name" value="AMP-binding"/>
    <property type="match status" value="1"/>
</dbReference>
<evidence type="ECO:0000259" key="3">
    <source>
        <dbReference type="Pfam" id="PF16177"/>
    </source>
</evidence>
<name>A0A382K8C6_9ZZZZ</name>
<dbReference type="GO" id="GO:0006085">
    <property type="term" value="P:acetyl-CoA biosynthetic process"/>
    <property type="evidence" value="ECO:0007669"/>
    <property type="project" value="TreeGrafter"/>
</dbReference>
<dbReference type="EMBL" id="UINC01078910">
    <property type="protein sequence ID" value="SVC20429.1"/>
    <property type="molecule type" value="Genomic_DNA"/>
</dbReference>
<dbReference type="PANTHER" id="PTHR24095">
    <property type="entry name" value="ACETYL-COENZYME A SYNTHETASE"/>
    <property type="match status" value="1"/>
</dbReference>
<dbReference type="GO" id="GO:0005829">
    <property type="term" value="C:cytosol"/>
    <property type="evidence" value="ECO:0007669"/>
    <property type="project" value="TreeGrafter"/>
</dbReference>
<dbReference type="Pfam" id="PF16177">
    <property type="entry name" value="ACAS_N"/>
    <property type="match status" value="1"/>
</dbReference>
<dbReference type="InterPro" id="IPR032387">
    <property type="entry name" value="ACAS_N"/>
</dbReference>
<dbReference type="Gene3D" id="3.40.50.12780">
    <property type="entry name" value="N-terminal domain of ligase-like"/>
    <property type="match status" value="1"/>
</dbReference>
<dbReference type="GO" id="GO:0003987">
    <property type="term" value="F:acetate-CoA ligase activity"/>
    <property type="evidence" value="ECO:0007669"/>
    <property type="project" value="TreeGrafter"/>
</dbReference>
<proteinExistence type="inferred from homology"/>
<protein>
    <recommendedName>
        <fullName evidence="5">Acetyl-coenzyme A synthetase N-terminal domain-containing protein</fullName>
    </recommendedName>
</protein>
<feature type="domain" description="Acetyl-coenzyme A synthetase N-terminal" evidence="3">
    <location>
        <begin position="26"/>
        <end position="82"/>
    </location>
</feature>
<organism evidence="4">
    <name type="scientific">marine metagenome</name>
    <dbReference type="NCBI Taxonomy" id="408172"/>
    <lineage>
        <taxon>unclassified sequences</taxon>
        <taxon>metagenomes</taxon>
        <taxon>ecological metagenomes</taxon>
    </lineage>
</organism>